<gene>
    <name evidence="3" type="ORF">COB13_17280</name>
</gene>
<dbReference type="EMBL" id="NVUS01000040">
    <property type="protein sequence ID" value="PCI96688.1"/>
    <property type="molecule type" value="Genomic_DNA"/>
</dbReference>
<evidence type="ECO:0000256" key="2">
    <source>
        <dbReference type="SAM" id="SignalP"/>
    </source>
</evidence>
<name>A0A2A4YPB2_9PROT</name>
<feature type="chain" id="PRO_5012540067" description="DUF3558 domain-containing protein" evidence="2">
    <location>
        <begin position="20"/>
        <end position="205"/>
    </location>
</feature>
<organism evidence="3">
    <name type="scientific">OCS116 cluster bacterium</name>
    <dbReference type="NCBI Taxonomy" id="2030921"/>
    <lineage>
        <taxon>Bacteria</taxon>
        <taxon>Pseudomonadati</taxon>
        <taxon>Pseudomonadota</taxon>
        <taxon>Alphaproteobacteria</taxon>
        <taxon>OCS116 cluster</taxon>
    </lineage>
</organism>
<accession>A0A2A4YPB2</accession>
<reference evidence="3" key="2">
    <citation type="journal article" date="2018" name="ISME J.">
        <title>A dynamic microbial community with high functional redundancy inhabits the cold, oxic subseafloor aquifer.</title>
        <authorList>
            <person name="Tully B.J."/>
            <person name="Wheat C.G."/>
            <person name="Glazer B.T."/>
            <person name="Huber J.A."/>
        </authorList>
    </citation>
    <scope>NUCLEOTIDE SEQUENCE</scope>
    <source>
        <strain evidence="3">NORP83</strain>
    </source>
</reference>
<feature type="region of interest" description="Disordered" evidence="1">
    <location>
        <begin position="179"/>
        <end position="205"/>
    </location>
</feature>
<feature type="signal peptide" evidence="2">
    <location>
        <begin position="1"/>
        <end position="19"/>
    </location>
</feature>
<keyword evidence="2" id="KW-0732">Signal</keyword>
<proteinExistence type="predicted"/>
<protein>
    <recommendedName>
        <fullName evidence="4">DUF3558 domain-containing protein</fullName>
    </recommendedName>
</protein>
<comment type="caution">
    <text evidence="3">The sequence shown here is derived from an EMBL/GenBank/DDBJ whole genome shotgun (WGS) entry which is preliminary data.</text>
</comment>
<evidence type="ECO:0000256" key="1">
    <source>
        <dbReference type="SAM" id="MobiDB-lite"/>
    </source>
</evidence>
<evidence type="ECO:0008006" key="4">
    <source>
        <dbReference type="Google" id="ProtNLM"/>
    </source>
</evidence>
<reference key="1">
    <citation type="submission" date="2017-08" db="EMBL/GenBank/DDBJ databases">
        <title>A dynamic microbial community with high functional redundancy inhabits the cold, oxic subseafloor aquifer.</title>
        <authorList>
            <person name="Tully B.J."/>
            <person name="Wheat C.G."/>
            <person name="Glazer B.T."/>
            <person name="Huber J.A."/>
        </authorList>
    </citation>
    <scope>NUCLEOTIDE SEQUENCE [LARGE SCALE GENOMIC DNA]</scope>
</reference>
<evidence type="ECO:0000313" key="3">
    <source>
        <dbReference type="EMBL" id="PCI96688.1"/>
    </source>
</evidence>
<sequence>MKFLIGLIISCLVASTAAAATSSYSKFNIDKDCNFEKAADEEIASIGASGICKIDGKPDVYFYEGDLRQTLGFGAGKSFETFGAWNNINNVIEWRGDNSGNIYAAIVRFFIDSPNPDTGMVDKASRGQILVVHKVAQTKNDETCVVGLIDAWRNKEANLLAREIADTVTASFNCTTQEPKYHGNHKQYPTSFHKTLPDPKPTTVN</sequence>
<dbReference type="AlphaFoldDB" id="A0A2A4YPB2"/>